<evidence type="ECO:0000256" key="3">
    <source>
        <dbReference type="ARBA" id="ARBA00022737"/>
    </source>
</evidence>
<name>A0AAD9Q8D2_ACRCE</name>
<dbReference type="PANTHER" id="PTHR14588:SF2">
    <property type="entry name" value="DDB1- AND CUL4-ASSOCIATED FACTOR 10"/>
    <property type="match status" value="1"/>
</dbReference>
<dbReference type="GO" id="GO:0080008">
    <property type="term" value="C:Cul4-RING E3 ubiquitin ligase complex"/>
    <property type="evidence" value="ECO:0007669"/>
    <property type="project" value="TreeGrafter"/>
</dbReference>
<dbReference type="InterPro" id="IPR015943">
    <property type="entry name" value="WD40/YVTN_repeat-like_dom_sf"/>
</dbReference>
<dbReference type="SMART" id="SM00320">
    <property type="entry name" value="WD40"/>
    <property type="match status" value="5"/>
</dbReference>
<dbReference type="Gene3D" id="2.130.10.10">
    <property type="entry name" value="YVTN repeat-like/Quinoprotein amine dehydrogenase"/>
    <property type="match status" value="1"/>
</dbReference>
<keyword evidence="6" id="KW-1185">Reference proteome</keyword>
<dbReference type="Proteomes" id="UP001249851">
    <property type="component" value="Unassembled WGS sequence"/>
</dbReference>
<dbReference type="InterPro" id="IPR001680">
    <property type="entry name" value="WD40_rpt"/>
</dbReference>
<gene>
    <name evidence="5" type="ORF">P5673_021411</name>
</gene>
<reference evidence="5" key="1">
    <citation type="journal article" date="2023" name="G3 (Bethesda)">
        <title>Whole genome assembly and annotation of the endangered Caribbean coral Acropora cervicornis.</title>
        <authorList>
            <person name="Selwyn J.D."/>
            <person name="Vollmer S.V."/>
        </authorList>
    </citation>
    <scope>NUCLEOTIDE SEQUENCE</scope>
    <source>
        <strain evidence="5">K2</strain>
    </source>
</reference>
<dbReference type="PROSITE" id="PS00678">
    <property type="entry name" value="WD_REPEATS_1"/>
    <property type="match status" value="1"/>
</dbReference>
<comment type="caution">
    <text evidence="5">The sequence shown here is derived from an EMBL/GenBank/DDBJ whole genome shotgun (WGS) entry which is preliminary data.</text>
</comment>
<keyword evidence="2 4" id="KW-0853">WD repeat</keyword>
<organism evidence="5 6">
    <name type="scientific">Acropora cervicornis</name>
    <name type="common">Staghorn coral</name>
    <dbReference type="NCBI Taxonomy" id="6130"/>
    <lineage>
        <taxon>Eukaryota</taxon>
        <taxon>Metazoa</taxon>
        <taxon>Cnidaria</taxon>
        <taxon>Anthozoa</taxon>
        <taxon>Hexacorallia</taxon>
        <taxon>Scleractinia</taxon>
        <taxon>Astrocoeniina</taxon>
        <taxon>Acroporidae</taxon>
        <taxon>Acropora</taxon>
    </lineage>
</organism>
<dbReference type="InterPro" id="IPR019775">
    <property type="entry name" value="WD40_repeat_CS"/>
</dbReference>
<reference evidence="5" key="2">
    <citation type="journal article" date="2023" name="Science">
        <title>Genomic signatures of disease resistance in endangered staghorn corals.</title>
        <authorList>
            <person name="Vollmer S.V."/>
            <person name="Selwyn J.D."/>
            <person name="Despard B.A."/>
            <person name="Roesel C.L."/>
        </authorList>
    </citation>
    <scope>NUCLEOTIDE SEQUENCE</scope>
    <source>
        <strain evidence="5">K2</strain>
    </source>
</reference>
<dbReference type="InterPro" id="IPR039085">
    <property type="entry name" value="DCA10"/>
</dbReference>
<dbReference type="PANTHER" id="PTHR14588">
    <property type="entry name" value="DDB1- AND CUL4-ASSOCIATED FACTOR 10"/>
    <property type="match status" value="1"/>
</dbReference>
<dbReference type="PROSITE" id="PS50082">
    <property type="entry name" value="WD_REPEATS_2"/>
    <property type="match status" value="2"/>
</dbReference>
<dbReference type="Pfam" id="PF00400">
    <property type="entry name" value="WD40"/>
    <property type="match status" value="2"/>
</dbReference>
<protein>
    <submittedName>
        <fullName evidence="5">DDB1- and CUL4-associated factor 10</fullName>
    </submittedName>
</protein>
<feature type="repeat" description="WD" evidence="4">
    <location>
        <begin position="109"/>
        <end position="140"/>
    </location>
</feature>
<dbReference type="InterPro" id="IPR036322">
    <property type="entry name" value="WD40_repeat_dom_sf"/>
</dbReference>
<keyword evidence="3" id="KW-0677">Repeat</keyword>
<dbReference type="EMBL" id="JARQWQ010000055">
    <property type="protein sequence ID" value="KAK2556513.1"/>
    <property type="molecule type" value="Genomic_DNA"/>
</dbReference>
<proteinExistence type="inferred from homology"/>
<evidence type="ECO:0000256" key="1">
    <source>
        <dbReference type="ARBA" id="ARBA00005903"/>
    </source>
</evidence>
<dbReference type="AlphaFoldDB" id="A0AAD9Q8D2"/>
<evidence type="ECO:0000256" key="2">
    <source>
        <dbReference type="ARBA" id="ARBA00022574"/>
    </source>
</evidence>
<sequence>MGESKPETSAADNNSYPSTKTWTSFSYLRHREIHGHRMTTRNDNVLSKYYKYLSLRKIWDPDDKPNSAGHGAIFNLEFSSLGDFLVAACERHSLLVFDPLCQKQVAAVRDAHSDCVNCIRFLDSRSFVTCSDDTTVALWDCRNLKSKVISMEGHTDWVKSIEYHKPSGLLVTSAFDDTVRAWDINRYSNDGTALGQILLKFPYLIRMKISPDGDKIILSANPGRLLVIHNLSLNNLQYDIKGDEMPSSLHDVCDSSSLVSLASHRWPSKARNALEVIQDFPEDCTPWCISSLEVHPHSWCSVARYTCRNSRNEWTVVHDIQDFAEHRVGEATSSLRRLTHSIQEPNVAKGYIKEHCFSRDGRVICSPFGNSARILSFNSQCDELSSCSRNIPSELCDLKTLISHKHAVVTCRFSPKHLLLSLGCLGGKVSFYEPKL</sequence>
<accession>A0AAD9Q8D2</accession>
<comment type="similarity">
    <text evidence="1">Belongs to the WD repeat DCAF10 family.</text>
</comment>
<evidence type="ECO:0000313" key="5">
    <source>
        <dbReference type="EMBL" id="KAK2556513.1"/>
    </source>
</evidence>
<evidence type="ECO:0000313" key="6">
    <source>
        <dbReference type="Proteomes" id="UP001249851"/>
    </source>
</evidence>
<dbReference type="PROSITE" id="PS50294">
    <property type="entry name" value="WD_REPEATS_REGION"/>
    <property type="match status" value="1"/>
</dbReference>
<evidence type="ECO:0000256" key="4">
    <source>
        <dbReference type="PROSITE-ProRule" id="PRU00221"/>
    </source>
</evidence>
<feature type="repeat" description="WD" evidence="4">
    <location>
        <begin position="151"/>
        <end position="185"/>
    </location>
</feature>
<dbReference type="SUPFAM" id="SSF50978">
    <property type="entry name" value="WD40 repeat-like"/>
    <property type="match status" value="1"/>
</dbReference>